<reference evidence="1" key="1">
    <citation type="journal article" date="2015" name="Nature">
        <title>Complex archaea that bridge the gap between prokaryotes and eukaryotes.</title>
        <authorList>
            <person name="Spang A."/>
            <person name="Saw J.H."/>
            <person name="Jorgensen S.L."/>
            <person name="Zaremba-Niedzwiedzka K."/>
            <person name="Martijn J."/>
            <person name="Lind A.E."/>
            <person name="van Eijk R."/>
            <person name="Schleper C."/>
            <person name="Guy L."/>
            <person name="Ettema T.J."/>
        </authorList>
    </citation>
    <scope>NUCLEOTIDE SEQUENCE</scope>
</reference>
<dbReference type="AlphaFoldDB" id="A0A0F9VNU8"/>
<sequence length="61" mass="6664">MPREIEVKIVGLVKVEVSSKRTVYTITAVVETDGCDGYIGIEMSRFTLGNACLTQEVIDGK</sequence>
<accession>A0A0F9VNU8</accession>
<name>A0A0F9VNU8_9ZZZZ</name>
<dbReference type="EMBL" id="LAZR01000314">
    <property type="protein sequence ID" value="KKN75161.1"/>
    <property type="molecule type" value="Genomic_DNA"/>
</dbReference>
<gene>
    <name evidence="1" type="ORF">LCGC14_0383200</name>
</gene>
<evidence type="ECO:0000313" key="1">
    <source>
        <dbReference type="EMBL" id="KKN75161.1"/>
    </source>
</evidence>
<protein>
    <submittedName>
        <fullName evidence="1">Uncharacterized protein</fullName>
    </submittedName>
</protein>
<proteinExistence type="predicted"/>
<comment type="caution">
    <text evidence="1">The sequence shown here is derived from an EMBL/GenBank/DDBJ whole genome shotgun (WGS) entry which is preliminary data.</text>
</comment>
<organism evidence="1">
    <name type="scientific">marine sediment metagenome</name>
    <dbReference type="NCBI Taxonomy" id="412755"/>
    <lineage>
        <taxon>unclassified sequences</taxon>
        <taxon>metagenomes</taxon>
        <taxon>ecological metagenomes</taxon>
    </lineage>
</organism>